<name>A0A3S3QEM0_9FLAO</name>
<dbReference type="AlphaFoldDB" id="A0A3S3QEM0"/>
<gene>
    <name evidence="1" type="ORF">EPI11_00165</name>
</gene>
<reference evidence="1 2" key="1">
    <citation type="submission" date="2019-01" db="EMBL/GenBank/DDBJ databases">
        <title>Flavobacterium sp. nov.,isolated from freshwater.</title>
        <authorList>
            <person name="Zhang R."/>
            <person name="Du Z.-J."/>
        </authorList>
    </citation>
    <scope>NUCLEOTIDE SEQUENCE [LARGE SCALE GENOMIC DNA]</scope>
    <source>
        <strain evidence="1 2">1E403</strain>
    </source>
</reference>
<dbReference type="Proteomes" id="UP000287527">
    <property type="component" value="Unassembled WGS sequence"/>
</dbReference>
<evidence type="ECO:0000313" key="2">
    <source>
        <dbReference type="Proteomes" id="UP000287527"/>
    </source>
</evidence>
<proteinExistence type="predicted"/>
<dbReference type="RefSeq" id="WP_128387934.1">
    <property type="nucleotide sequence ID" value="NZ_SBII01000001.1"/>
</dbReference>
<sequence length="82" mass="9890">MTILNIMLNHYICPMPQDLTTKQSRIEKRNEKIRKRFDYLTSKKHFSLEYTLELLSDEFMPLAETTLWLIISETGYYKKKQA</sequence>
<organism evidence="1 2">
    <name type="scientific">Flavobacterium cerinum</name>
    <dbReference type="NCBI Taxonomy" id="2502784"/>
    <lineage>
        <taxon>Bacteria</taxon>
        <taxon>Pseudomonadati</taxon>
        <taxon>Bacteroidota</taxon>
        <taxon>Flavobacteriia</taxon>
        <taxon>Flavobacteriales</taxon>
        <taxon>Flavobacteriaceae</taxon>
        <taxon>Flavobacterium</taxon>
    </lineage>
</organism>
<comment type="caution">
    <text evidence="1">The sequence shown here is derived from an EMBL/GenBank/DDBJ whole genome shotgun (WGS) entry which is preliminary data.</text>
</comment>
<protein>
    <submittedName>
        <fullName evidence="1">Uncharacterized protein</fullName>
    </submittedName>
</protein>
<dbReference type="EMBL" id="SBII01000001">
    <property type="protein sequence ID" value="RWX03378.1"/>
    <property type="molecule type" value="Genomic_DNA"/>
</dbReference>
<evidence type="ECO:0000313" key="1">
    <source>
        <dbReference type="EMBL" id="RWX03378.1"/>
    </source>
</evidence>
<accession>A0A3S3QEM0</accession>
<keyword evidence="2" id="KW-1185">Reference proteome</keyword>